<evidence type="ECO:0000313" key="3">
    <source>
        <dbReference type="EMBL" id="KAG9234901.1"/>
    </source>
</evidence>
<gene>
    <name evidence="3" type="ORF">BJ875DRAFT_289686</name>
</gene>
<dbReference type="AlphaFoldDB" id="A0A9P8C7B9"/>
<reference evidence="3" key="1">
    <citation type="journal article" date="2021" name="IMA Fungus">
        <title>Genomic characterization of three marine fungi, including Emericellopsis atlantica sp. nov. with signatures of a generalist lifestyle and marine biomass degradation.</title>
        <authorList>
            <person name="Hagestad O.C."/>
            <person name="Hou L."/>
            <person name="Andersen J.H."/>
            <person name="Hansen E.H."/>
            <person name="Altermark B."/>
            <person name="Li C."/>
            <person name="Kuhnert E."/>
            <person name="Cox R.J."/>
            <person name="Crous P.W."/>
            <person name="Spatafora J.W."/>
            <person name="Lail K."/>
            <person name="Amirebrahimi M."/>
            <person name="Lipzen A."/>
            <person name="Pangilinan J."/>
            <person name="Andreopoulos W."/>
            <person name="Hayes R.D."/>
            <person name="Ng V."/>
            <person name="Grigoriev I.V."/>
            <person name="Jackson S.A."/>
            <person name="Sutton T.D.S."/>
            <person name="Dobson A.D.W."/>
            <person name="Rama T."/>
        </authorList>
    </citation>
    <scope>NUCLEOTIDE SEQUENCE</scope>
    <source>
        <strain evidence="3">TRa018bII</strain>
    </source>
</reference>
<accession>A0A9P8C7B9</accession>
<organism evidence="3 4">
    <name type="scientific">Amylocarpus encephaloides</name>
    <dbReference type="NCBI Taxonomy" id="45428"/>
    <lineage>
        <taxon>Eukaryota</taxon>
        <taxon>Fungi</taxon>
        <taxon>Dikarya</taxon>
        <taxon>Ascomycota</taxon>
        <taxon>Pezizomycotina</taxon>
        <taxon>Leotiomycetes</taxon>
        <taxon>Helotiales</taxon>
        <taxon>Helotiales incertae sedis</taxon>
        <taxon>Amylocarpus</taxon>
    </lineage>
</organism>
<feature type="coiled-coil region" evidence="1">
    <location>
        <begin position="5"/>
        <end position="32"/>
    </location>
</feature>
<dbReference type="Proteomes" id="UP000824998">
    <property type="component" value="Unassembled WGS sequence"/>
</dbReference>
<feature type="region of interest" description="Disordered" evidence="2">
    <location>
        <begin position="223"/>
        <end position="294"/>
    </location>
</feature>
<evidence type="ECO:0000313" key="4">
    <source>
        <dbReference type="Proteomes" id="UP000824998"/>
    </source>
</evidence>
<keyword evidence="1" id="KW-0175">Coiled coil</keyword>
<feature type="compositionally biased region" description="Polar residues" evidence="2">
    <location>
        <begin position="40"/>
        <end position="56"/>
    </location>
</feature>
<proteinExistence type="predicted"/>
<feature type="region of interest" description="Disordered" evidence="2">
    <location>
        <begin position="33"/>
        <end position="56"/>
    </location>
</feature>
<evidence type="ECO:0000256" key="1">
    <source>
        <dbReference type="SAM" id="Coils"/>
    </source>
</evidence>
<name>A0A9P8C7B9_9HELO</name>
<evidence type="ECO:0000256" key="2">
    <source>
        <dbReference type="SAM" id="MobiDB-lite"/>
    </source>
</evidence>
<sequence length="294" mass="33097">MSTEIQETKDKNKRLEVEITNLKSALAVALNHQHDHHQYTSHAPSSSNKQPKITNGQPLKKNVLAQLHMRIHTNSPPCGSDSISKGASSSPNLDRFCLAYQFLIDAKPDVYRTPILGWRESSIDGRAITLPHFSIELKAVNAWASWTGNQGTCVGEVNAMLWPTLKLQGTRLDKLEVKVPPRCKFEPAIVWVEPYHAEDKDSEDVMKALEQVHRWLVDWSNQRMKDDSNDGSKANRGVAVSSHWKQWEDETKAIGAMRPSHAGDRRPDYPSRSATASESQRKQYMPPTSTSVRP</sequence>
<dbReference type="EMBL" id="MU251448">
    <property type="protein sequence ID" value="KAG9234901.1"/>
    <property type="molecule type" value="Genomic_DNA"/>
</dbReference>
<keyword evidence="4" id="KW-1185">Reference proteome</keyword>
<comment type="caution">
    <text evidence="3">The sequence shown here is derived from an EMBL/GenBank/DDBJ whole genome shotgun (WGS) entry which is preliminary data.</text>
</comment>
<protein>
    <submittedName>
        <fullName evidence="3">Uncharacterized protein</fullName>
    </submittedName>
</protein>